<evidence type="ECO:0000313" key="2">
    <source>
        <dbReference type="Proteomes" id="UP001164743"/>
    </source>
</evidence>
<dbReference type="EMBL" id="CP110421">
    <property type="protein sequence ID" value="WAQ81122.1"/>
    <property type="molecule type" value="Genomic_DNA"/>
</dbReference>
<dbReference type="GeneID" id="77806386"/>
<evidence type="ECO:0000313" key="1">
    <source>
        <dbReference type="EMBL" id="WAQ81122.1"/>
    </source>
</evidence>
<proteinExistence type="predicted"/>
<protein>
    <submittedName>
        <fullName evidence="1">Uncharacterized protein</fullName>
    </submittedName>
</protein>
<sequence length="76" mass="7920">MAGCSGTACPSFPVFCIPHSLGPADPALFASLPHKDQHAGLIQAPKWAAVWDARSGAGGFLVTKPKVHHDDPATME</sequence>
<name>A0ABY7CB22_9BASI</name>
<gene>
    <name evidence="1" type="ORF">PtA15_1A461</name>
</gene>
<organism evidence="1 2">
    <name type="scientific">Puccinia triticina</name>
    <dbReference type="NCBI Taxonomy" id="208348"/>
    <lineage>
        <taxon>Eukaryota</taxon>
        <taxon>Fungi</taxon>
        <taxon>Dikarya</taxon>
        <taxon>Basidiomycota</taxon>
        <taxon>Pucciniomycotina</taxon>
        <taxon>Pucciniomycetes</taxon>
        <taxon>Pucciniales</taxon>
        <taxon>Pucciniaceae</taxon>
        <taxon>Puccinia</taxon>
    </lineage>
</organism>
<keyword evidence="2" id="KW-1185">Reference proteome</keyword>
<accession>A0ABY7CB22</accession>
<reference evidence="1" key="1">
    <citation type="submission" date="2022-10" db="EMBL/GenBank/DDBJ databases">
        <title>Puccinia triticina Genome sequencing and assembly.</title>
        <authorList>
            <person name="Li C."/>
        </authorList>
    </citation>
    <scope>NUCLEOTIDE SEQUENCE</scope>
    <source>
        <strain evidence="1">Pt15</strain>
    </source>
</reference>
<dbReference type="RefSeq" id="XP_053016677.1">
    <property type="nucleotide sequence ID" value="XM_053165491.1"/>
</dbReference>
<dbReference type="Proteomes" id="UP001164743">
    <property type="component" value="Chromosome 1A"/>
</dbReference>